<proteinExistence type="predicted"/>
<feature type="compositionally biased region" description="Basic and acidic residues" evidence="1">
    <location>
        <begin position="162"/>
        <end position="197"/>
    </location>
</feature>
<feature type="compositionally biased region" description="Low complexity" evidence="1">
    <location>
        <begin position="235"/>
        <end position="252"/>
    </location>
</feature>
<dbReference type="PANTHER" id="PTHR33871:SF1">
    <property type="entry name" value="OS05G0503100 PROTEIN"/>
    <property type="match status" value="1"/>
</dbReference>
<dbReference type="OMA" id="VMMGPTR"/>
<dbReference type="GeneID" id="104612572"/>
<evidence type="ECO:0000256" key="1">
    <source>
        <dbReference type="SAM" id="MobiDB-lite"/>
    </source>
</evidence>
<reference evidence="3" key="1">
    <citation type="submission" date="2025-08" db="UniProtKB">
        <authorList>
            <consortium name="RefSeq"/>
        </authorList>
    </citation>
    <scope>IDENTIFICATION</scope>
</reference>
<organism evidence="2 3">
    <name type="scientific">Nelumbo nucifera</name>
    <name type="common">Sacred lotus</name>
    <dbReference type="NCBI Taxonomy" id="4432"/>
    <lineage>
        <taxon>Eukaryota</taxon>
        <taxon>Viridiplantae</taxon>
        <taxon>Streptophyta</taxon>
        <taxon>Embryophyta</taxon>
        <taxon>Tracheophyta</taxon>
        <taxon>Spermatophyta</taxon>
        <taxon>Magnoliopsida</taxon>
        <taxon>Proteales</taxon>
        <taxon>Nelumbonaceae</taxon>
        <taxon>Nelumbo</taxon>
    </lineage>
</organism>
<dbReference type="OrthoDB" id="1922230at2759"/>
<evidence type="ECO:0000313" key="3">
    <source>
        <dbReference type="RefSeq" id="XP_010278317.1"/>
    </source>
</evidence>
<accession>A0A1U8BMP8</accession>
<dbReference type="KEGG" id="nnu:104612572"/>
<dbReference type="InParanoid" id="A0A1U8BMP8"/>
<dbReference type="FunCoup" id="A0A1U8BMP8">
    <property type="interactions" value="472"/>
</dbReference>
<feature type="region of interest" description="Disordered" evidence="1">
    <location>
        <begin position="1"/>
        <end position="280"/>
    </location>
</feature>
<keyword evidence="2" id="KW-1185">Reference proteome</keyword>
<name>A0A1U8BMP8_NELNU</name>
<dbReference type="Proteomes" id="UP000189703">
    <property type="component" value="Unplaced"/>
</dbReference>
<feature type="compositionally biased region" description="Basic and acidic residues" evidence="1">
    <location>
        <begin position="261"/>
        <end position="270"/>
    </location>
</feature>
<dbReference type="RefSeq" id="XP_010278317.1">
    <property type="nucleotide sequence ID" value="XM_010280015.2"/>
</dbReference>
<feature type="compositionally biased region" description="Basic and acidic residues" evidence="1">
    <location>
        <begin position="124"/>
        <end position="147"/>
    </location>
</feature>
<dbReference type="eggNOG" id="ENOG502S3P3">
    <property type="taxonomic scope" value="Eukaryota"/>
</dbReference>
<evidence type="ECO:0000313" key="2">
    <source>
        <dbReference type="Proteomes" id="UP000189703"/>
    </source>
</evidence>
<dbReference type="PANTHER" id="PTHR33871">
    <property type="entry name" value="OS05G0503100 PROTEIN-RELATED"/>
    <property type="match status" value="1"/>
</dbReference>
<protein>
    <submittedName>
        <fullName evidence="3">Uncharacterized protein LOC104612572</fullName>
    </submittedName>
</protein>
<gene>
    <name evidence="3" type="primary">LOC104612572</name>
</gene>
<dbReference type="AlphaFoldDB" id="A0A1U8BMP8"/>
<sequence length="292" mass="32208">MGCCISTNESGEEKLASPKHQHLSERALVPELDSSCVRRANGKAPPPAPPPVEEETVKEVLSETPKPKLLPFPKIHNEKIRKPSLLDLEEESVEKKAPSNAVEDASEMSEICSVSESLSTTTMTERKDDEERSRDDGEVRQRVDRSPGKVPKKRFASGDLAGRTDKGGRSPVRRFEPSPGRRTDNAIRSVHSKEMNHATRRRISGNNGLKQDPGDSSGRRSRSPATRPVESGAARSTIGRSPSSRRPGMSPGRVPPLPQEPDQKLEETKDGNWQTNESLENPHVSLECFIFL</sequence>
<feature type="compositionally biased region" description="Polar residues" evidence="1">
    <location>
        <begin position="112"/>
        <end position="123"/>
    </location>
</feature>